<dbReference type="InterPro" id="IPR026268">
    <property type="entry name" value="RseC"/>
</dbReference>
<dbReference type="RefSeq" id="WP_087112883.1">
    <property type="nucleotide sequence ID" value="NZ_CBCSCN010000005.1"/>
</dbReference>
<protein>
    <submittedName>
        <fullName evidence="2">SoxR reducing system protein RseC</fullName>
    </submittedName>
</protein>
<sequence length="149" mass="16108">MIEERGRVVKVEATSVWVETLRKSTCGQCQASNTCGHGLMNRMMPSRSHAYIRASSATALKVGDEVTIALPEQAVLSASVLVYLGPLLAMLLGVVLGSMAGLAEPWIIALAVVGLVSGFYGVRWWTRQAQEGLYEPIVLRRHIPLSATD</sequence>
<dbReference type="EMBL" id="FWPT01000012">
    <property type="protein sequence ID" value="SMA50450.1"/>
    <property type="molecule type" value="Genomic_DNA"/>
</dbReference>
<accession>A0A1X7AQT6</accession>
<keyword evidence="1" id="KW-0812">Transmembrane</keyword>
<gene>
    <name evidence="2" type="ORF">EHSB41UT_04248</name>
</gene>
<feature type="transmembrane region" description="Helical" evidence="1">
    <location>
        <begin position="80"/>
        <end position="100"/>
    </location>
</feature>
<keyword evidence="1" id="KW-0472">Membrane</keyword>
<name>A0A1X7AQT6_9GAMM</name>
<keyword evidence="1" id="KW-1133">Transmembrane helix</keyword>
<dbReference type="Pfam" id="PF04246">
    <property type="entry name" value="RseC_MucC"/>
    <property type="match status" value="1"/>
</dbReference>
<feature type="transmembrane region" description="Helical" evidence="1">
    <location>
        <begin position="106"/>
        <end position="125"/>
    </location>
</feature>
<evidence type="ECO:0000313" key="2">
    <source>
        <dbReference type="EMBL" id="SMA50450.1"/>
    </source>
</evidence>
<reference evidence="2 3" key="1">
    <citation type="submission" date="2017-03" db="EMBL/GenBank/DDBJ databases">
        <authorList>
            <person name="Afonso C.L."/>
            <person name="Miller P.J."/>
            <person name="Scott M.A."/>
            <person name="Spackman E."/>
            <person name="Goraichik I."/>
            <person name="Dimitrov K.M."/>
            <person name="Suarez D.L."/>
            <person name="Swayne D.E."/>
        </authorList>
    </citation>
    <scope>NUCLEOTIDE SEQUENCE [LARGE SCALE GENOMIC DNA]</scope>
    <source>
        <strain evidence="2">SB41UT1</strain>
    </source>
</reference>
<evidence type="ECO:0000313" key="3">
    <source>
        <dbReference type="Proteomes" id="UP000196573"/>
    </source>
</evidence>
<evidence type="ECO:0000256" key="1">
    <source>
        <dbReference type="SAM" id="Phobius"/>
    </source>
</evidence>
<dbReference type="PANTHER" id="PTHR35867:SF1">
    <property type="entry name" value="PROTEIN RSEC"/>
    <property type="match status" value="1"/>
</dbReference>
<dbReference type="InterPro" id="IPR007359">
    <property type="entry name" value="SigmaE_reg_RseC_MucC"/>
</dbReference>
<dbReference type="OrthoDB" id="9795854at2"/>
<keyword evidence="3" id="KW-1185">Reference proteome</keyword>
<dbReference type="PIRSF" id="PIRSF004923">
    <property type="entry name" value="RseC"/>
    <property type="match status" value="1"/>
</dbReference>
<dbReference type="AlphaFoldDB" id="A0A1X7AQT6"/>
<proteinExistence type="predicted"/>
<dbReference type="Proteomes" id="UP000196573">
    <property type="component" value="Unassembled WGS sequence"/>
</dbReference>
<organism evidence="2 3">
    <name type="scientific">Parendozoicomonas haliclonae</name>
    <dbReference type="NCBI Taxonomy" id="1960125"/>
    <lineage>
        <taxon>Bacteria</taxon>
        <taxon>Pseudomonadati</taxon>
        <taxon>Pseudomonadota</taxon>
        <taxon>Gammaproteobacteria</taxon>
        <taxon>Oceanospirillales</taxon>
        <taxon>Endozoicomonadaceae</taxon>
        <taxon>Parendozoicomonas</taxon>
    </lineage>
</organism>
<dbReference type="PANTHER" id="PTHR35867">
    <property type="entry name" value="PROTEIN RSEC"/>
    <property type="match status" value="1"/>
</dbReference>